<organism evidence="3 4">
    <name type="scientific">Hymenobacter edaphi</name>
    <dbReference type="NCBI Taxonomy" id="2211146"/>
    <lineage>
        <taxon>Bacteria</taxon>
        <taxon>Pseudomonadati</taxon>
        <taxon>Bacteroidota</taxon>
        <taxon>Cytophagia</taxon>
        <taxon>Cytophagales</taxon>
        <taxon>Hymenobacteraceae</taxon>
        <taxon>Hymenobacter</taxon>
    </lineage>
</organism>
<gene>
    <name evidence="3" type="ORF">DLM85_03205</name>
</gene>
<dbReference type="EMBL" id="QHKM01000001">
    <property type="protein sequence ID" value="RAK69878.1"/>
    <property type="molecule type" value="Genomic_DNA"/>
</dbReference>
<dbReference type="SUPFAM" id="SSF63829">
    <property type="entry name" value="Calcium-dependent phosphotriesterase"/>
    <property type="match status" value="1"/>
</dbReference>
<name>A0A328BXP1_9BACT</name>
<feature type="signal peptide" evidence="1">
    <location>
        <begin position="1"/>
        <end position="24"/>
    </location>
</feature>
<dbReference type="OrthoDB" id="9805017at2"/>
<evidence type="ECO:0000313" key="3">
    <source>
        <dbReference type="EMBL" id="RAK69878.1"/>
    </source>
</evidence>
<dbReference type="SUPFAM" id="SSF69322">
    <property type="entry name" value="Tricorn protease domain 2"/>
    <property type="match status" value="1"/>
</dbReference>
<evidence type="ECO:0000313" key="4">
    <source>
        <dbReference type="Proteomes" id="UP000248553"/>
    </source>
</evidence>
<dbReference type="InterPro" id="IPR013431">
    <property type="entry name" value="Delta_60_rpt"/>
</dbReference>
<comment type="caution">
    <text evidence="3">The sequence shown here is derived from an EMBL/GenBank/DDBJ whole genome shotgun (WGS) entry which is preliminary data.</text>
</comment>
<reference evidence="4" key="1">
    <citation type="submission" date="2018-05" db="EMBL/GenBank/DDBJ databases">
        <authorList>
            <person name="Nie L."/>
        </authorList>
    </citation>
    <scope>NUCLEOTIDE SEQUENCE [LARGE SCALE GENOMIC DNA]</scope>
    <source>
        <strain evidence="4">NL</strain>
    </source>
</reference>
<keyword evidence="1" id="KW-0732">Signal</keyword>
<dbReference type="Proteomes" id="UP000248553">
    <property type="component" value="Unassembled WGS sequence"/>
</dbReference>
<feature type="chain" id="PRO_5016353988" description="Secretion system C-terminal sorting domain-containing protein" evidence="1">
    <location>
        <begin position="25"/>
        <end position="860"/>
    </location>
</feature>
<sequence>MRKRFPLALALCGGLLLYPGAALRAQSLDPTFLPTTLKAPFTASSNSGVKTLAVQPDGKILVGGAFDFVGGTLTGKLQRFNPDGTVDATFNAGTGANAPVTAVAVQPDGKILAAGGFNTFNGTAVTGVVRLNANGSLDNTFSSQGSGAPVYSASLAVQPDGKILVGGADYNLARSEFMSSFVRLNANGTRDTGFTPSTGADSGYVYSLLVQPDGKILVGGSFSTFNGQFTGSLMRLNADGSLDTSFSFAGGMSIGFVRSLARQASGKLLVAGTLTVNNLAQSLVRLLSSGAVDNTFTAGAGTTPGLVMCLTQQSSGAVLLGGTFTEYNGVPRNGLARVSADGVLDAGFAPAAGPNGMVQALAETSGGQLLIGGNFTQYGGSSQPALARLSTGGTLDAAFAPVLESRGTIYQAFPLSNGQLLVTGYFSTFNGTALPGSAGLPRRLNADGSLDPSYAAGAGGSVQAVLPNGSLYVLDYAPNPLRRLLPGGALDNGFTLLPTAGRTGNGTDIGGGLNGAVVQPDGKVLVYGVFTSYNGVPRNGLARLLPDGTLDASFTPPASASLPSNTQGIRTVRAVFVLNSGKILYKWAGYLGSNQEILTQLNADGTVDNTFSTGTGPNPATGAGWTLGVLPQPDGRLLVWGGRFTSFNGQPTPYGMTRLTTTGAVDPTFTGLSDYYFPRYVQADGSILATTGNITGNTLGAGPASTLVRLHPDGSPDASFAPVPIPASIFGGDDHLAQVTPQPADGKLLLSGSFRYVAGQPRIGLARLTNAPLATQPAGKRPQPLTLYPNPARQQVTVQLPAGAEQLRLLDLQGRLVQLHRVPARQTAAALHLTAVPTGLYLVQVVGSAGLYQQRVVVTH</sequence>
<keyword evidence="4" id="KW-1185">Reference proteome</keyword>
<protein>
    <recommendedName>
        <fullName evidence="2">Secretion system C-terminal sorting domain-containing protein</fullName>
    </recommendedName>
</protein>
<dbReference type="InterPro" id="IPR026444">
    <property type="entry name" value="Secre_tail"/>
</dbReference>
<dbReference type="RefSeq" id="WP_111476614.1">
    <property type="nucleotide sequence ID" value="NZ_QHKM01000001.1"/>
</dbReference>
<proteinExistence type="predicted"/>
<feature type="domain" description="Secretion system C-terminal sorting" evidence="2">
    <location>
        <begin position="787"/>
        <end position="858"/>
    </location>
</feature>
<dbReference type="Pfam" id="PF17164">
    <property type="entry name" value="DUF5122"/>
    <property type="match status" value="11"/>
</dbReference>
<dbReference type="NCBIfam" id="TIGR02608">
    <property type="entry name" value="delta_60_rpt"/>
    <property type="match status" value="11"/>
</dbReference>
<evidence type="ECO:0000256" key="1">
    <source>
        <dbReference type="SAM" id="SignalP"/>
    </source>
</evidence>
<dbReference type="AlphaFoldDB" id="A0A328BXP1"/>
<dbReference type="Pfam" id="PF18962">
    <property type="entry name" value="Por_Secre_tail"/>
    <property type="match status" value="1"/>
</dbReference>
<accession>A0A328BXP1</accession>
<dbReference type="NCBIfam" id="TIGR04183">
    <property type="entry name" value="Por_Secre_tail"/>
    <property type="match status" value="1"/>
</dbReference>
<dbReference type="Gene3D" id="2.80.10.50">
    <property type="match status" value="5"/>
</dbReference>
<evidence type="ECO:0000259" key="2">
    <source>
        <dbReference type="Pfam" id="PF18962"/>
    </source>
</evidence>